<keyword evidence="2 6" id="KW-0732">Signal</keyword>
<name>A0A2B4R8C5_STYPI</name>
<dbReference type="SUPFAM" id="SSF57196">
    <property type="entry name" value="EGF/Laminin"/>
    <property type="match status" value="1"/>
</dbReference>
<dbReference type="SUPFAM" id="SSF56496">
    <property type="entry name" value="Fibrinogen C-terminal domain-like"/>
    <property type="match status" value="1"/>
</dbReference>
<dbReference type="InterPro" id="IPR018097">
    <property type="entry name" value="EGF_Ca-bd_CS"/>
</dbReference>
<keyword evidence="4" id="KW-1015">Disulfide bond</keyword>
<feature type="domain" description="Fibrinogen C-terminal" evidence="8">
    <location>
        <begin position="196"/>
        <end position="359"/>
    </location>
</feature>
<dbReference type="OrthoDB" id="10347268at2759"/>
<dbReference type="InterPro" id="IPR000742">
    <property type="entry name" value="EGF"/>
</dbReference>
<feature type="chain" id="PRO_5013355676" evidence="6">
    <location>
        <begin position="20"/>
        <end position="432"/>
    </location>
</feature>
<dbReference type="PROSITE" id="PS51406">
    <property type="entry name" value="FIBRINOGEN_C_2"/>
    <property type="match status" value="1"/>
</dbReference>
<keyword evidence="10" id="KW-1185">Reference proteome</keyword>
<evidence type="ECO:0000259" key="7">
    <source>
        <dbReference type="PROSITE" id="PS50026"/>
    </source>
</evidence>
<reference evidence="10" key="1">
    <citation type="journal article" date="2017" name="bioRxiv">
        <title>Comparative analysis of the genomes of Stylophora pistillata and Acropora digitifera provides evidence for extensive differences between species of corals.</title>
        <authorList>
            <person name="Voolstra C.R."/>
            <person name="Li Y."/>
            <person name="Liew Y.J."/>
            <person name="Baumgarten S."/>
            <person name="Zoccola D."/>
            <person name="Flot J.-F."/>
            <person name="Tambutte S."/>
            <person name="Allemand D."/>
            <person name="Aranda M."/>
        </authorList>
    </citation>
    <scope>NUCLEOTIDE SEQUENCE [LARGE SCALE GENOMIC DNA]</scope>
</reference>
<dbReference type="Pfam" id="PF00147">
    <property type="entry name" value="Fibrinogen_C"/>
    <property type="match status" value="1"/>
</dbReference>
<dbReference type="PROSITE" id="PS50026">
    <property type="entry name" value="EGF_3"/>
    <property type="match status" value="1"/>
</dbReference>
<dbReference type="InterPro" id="IPR050373">
    <property type="entry name" value="Fibrinogen_C-term_domain"/>
</dbReference>
<evidence type="ECO:0000313" key="10">
    <source>
        <dbReference type="Proteomes" id="UP000225706"/>
    </source>
</evidence>
<dbReference type="AlphaFoldDB" id="A0A2B4R8C5"/>
<dbReference type="InterPro" id="IPR024731">
    <property type="entry name" value="NELL2-like_EGF"/>
</dbReference>
<comment type="caution">
    <text evidence="5">Lacks conserved residue(s) required for the propagation of feature annotation.</text>
</comment>
<evidence type="ECO:0000256" key="4">
    <source>
        <dbReference type="ARBA" id="ARBA00023157"/>
    </source>
</evidence>
<dbReference type="SMART" id="SM00179">
    <property type="entry name" value="EGF_CA"/>
    <property type="match status" value="2"/>
</dbReference>
<organism evidence="9 10">
    <name type="scientific">Stylophora pistillata</name>
    <name type="common">Smooth cauliflower coral</name>
    <dbReference type="NCBI Taxonomy" id="50429"/>
    <lineage>
        <taxon>Eukaryota</taxon>
        <taxon>Metazoa</taxon>
        <taxon>Cnidaria</taxon>
        <taxon>Anthozoa</taxon>
        <taxon>Hexacorallia</taxon>
        <taxon>Scleractinia</taxon>
        <taxon>Astrocoeniina</taxon>
        <taxon>Pocilloporidae</taxon>
        <taxon>Stylophora</taxon>
    </lineage>
</organism>
<keyword evidence="1 5" id="KW-0245">EGF-like domain</keyword>
<dbReference type="PANTHER" id="PTHR19143">
    <property type="entry name" value="FIBRINOGEN/TENASCIN/ANGIOPOEITIN"/>
    <property type="match status" value="1"/>
</dbReference>
<dbReference type="Pfam" id="PF12947">
    <property type="entry name" value="EGF_3"/>
    <property type="match status" value="1"/>
</dbReference>
<dbReference type="InterPro" id="IPR036056">
    <property type="entry name" value="Fibrinogen-like_C"/>
</dbReference>
<dbReference type="Gene3D" id="3.90.215.10">
    <property type="entry name" value="Gamma Fibrinogen, chain A, domain 1"/>
    <property type="match status" value="1"/>
</dbReference>
<dbReference type="EMBL" id="LSMT01001318">
    <property type="protein sequence ID" value="PFX12525.1"/>
    <property type="molecule type" value="Genomic_DNA"/>
</dbReference>
<evidence type="ECO:0000256" key="6">
    <source>
        <dbReference type="SAM" id="SignalP"/>
    </source>
</evidence>
<evidence type="ECO:0000259" key="8">
    <source>
        <dbReference type="PROSITE" id="PS51406"/>
    </source>
</evidence>
<comment type="caution">
    <text evidence="9">The sequence shown here is derived from an EMBL/GenBank/DDBJ whole genome shotgun (WGS) entry which is preliminary data.</text>
</comment>
<evidence type="ECO:0000256" key="2">
    <source>
        <dbReference type="ARBA" id="ARBA00022729"/>
    </source>
</evidence>
<dbReference type="InterPro" id="IPR000152">
    <property type="entry name" value="EGF-type_Asp/Asn_hydroxyl_site"/>
</dbReference>
<dbReference type="PROSITE" id="PS01186">
    <property type="entry name" value="EGF_2"/>
    <property type="match status" value="1"/>
</dbReference>
<dbReference type="PROSITE" id="PS00010">
    <property type="entry name" value="ASX_HYDROXYL"/>
    <property type="match status" value="1"/>
</dbReference>
<dbReference type="Pfam" id="PF07645">
    <property type="entry name" value="EGF_CA"/>
    <property type="match status" value="1"/>
</dbReference>
<evidence type="ECO:0000313" key="9">
    <source>
        <dbReference type="EMBL" id="PFX12525.1"/>
    </source>
</evidence>
<dbReference type="InterPro" id="IPR002181">
    <property type="entry name" value="Fibrinogen_a/b/g_C_dom"/>
</dbReference>
<gene>
    <name evidence="9" type="primary">ANGPT4</name>
    <name evidence="9" type="ORF">AWC38_SpisGene23504</name>
</gene>
<feature type="signal peptide" evidence="6">
    <location>
        <begin position="1"/>
        <end position="19"/>
    </location>
</feature>
<keyword evidence="3" id="KW-0677">Repeat</keyword>
<accession>A0A2B4R8C5</accession>
<proteinExistence type="predicted"/>
<dbReference type="InterPro" id="IPR001881">
    <property type="entry name" value="EGF-like_Ca-bd_dom"/>
</dbReference>
<sequence length="432" mass="48834">MRVFLYFFLISVVLPFGQFQFCPDDQCRILAFPSTLFFVGERLINHTIANISVIDRDTCEYRCYLDYNCGSVNFYFGENGAEAHNCELNNSTAKEYDEDLVQVSNYIYHGTKSTDFISDTNECVQNHNCSENANCTNTKGSYNCSCNLGFSGDGHGCEDIDEYLSNAHTCSKHKATCTDSEGSFNCSSNPRFTGDGHNCQDPEDGEELYNSGMSKSEVSTIYPHDSDPFDVFCNQTIAGGGWTVFQRKLDGSFSFDKTWKDYKNGFGDLSGDFWLGTKKLHRLAKHGTWQIRVDWEEWGDNNLAYVKIDVKVLSHEKLKVKGHRGGNNWNLLKNGEHNFATRDRGSCRKCAEVCKMGWWNKENFDFDTVECPLAITSISARINLKLTQEKYATEVKSSAVRIYSTIKPVASLLPLVKVLQIGDGRRQNYSST</sequence>
<dbReference type="Proteomes" id="UP000225706">
    <property type="component" value="Unassembled WGS sequence"/>
</dbReference>
<evidence type="ECO:0000256" key="5">
    <source>
        <dbReference type="PROSITE-ProRule" id="PRU00076"/>
    </source>
</evidence>
<evidence type="ECO:0000256" key="1">
    <source>
        <dbReference type="ARBA" id="ARBA00022536"/>
    </source>
</evidence>
<evidence type="ECO:0000256" key="3">
    <source>
        <dbReference type="ARBA" id="ARBA00022737"/>
    </source>
</evidence>
<protein>
    <submittedName>
        <fullName evidence="9">Angiopoietin-4</fullName>
    </submittedName>
</protein>
<dbReference type="InterPro" id="IPR014716">
    <property type="entry name" value="Fibrinogen_a/b/g_C_1"/>
</dbReference>
<dbReference type="PANTHER" id="PTHR19143:SF394">
    <property type="entry name" value="ANGIOPOIETIN-RELATED PROTEIN 3-LIKE"/>
    <property type="match status" value="1"/>
</dbReference>
<dbReference type="PROSITE" id="PS01187">
    <property type="entry name" value="EGF_CA"/>
    <property type="match status" value="1"/>
</dbReference>
<dbReference type="GO" id="GO:0005509">
    <property type="term" value="F:calcium ion binding"/>
    <property type="evidence" value="ECO:0007669"/>
    <property type="project" value="InterPro"/>
</dbReference>
<dbReference type="GO" id="GO:0005615">
    <property type="term" value="C:extracellular space"/>
    <property type="evidence" value="ECO:0007669"/>
    <property type="project" value="TreeGrafter"/>
</dbReference>
<dbReference type="STRING" id="50429.A0A2B4R8C5"/>
<dbReference type="FunFam" id="2.10.25.10:FF:000506">
    <property type="entry name" value="Adhesion G protein-coupled receptor E1"/>
    <property type="match status" value="1"/>
</dbReference>
<dbReference type="Gene3D" id="2.10.25.10">
    <property type="entry name" value="Laminin"/>
    <property type="match status" value="2"/>
</dbReference>
<dbReference type="InterPro" id="IPR049883">
    <property type="entry name" value="NOTCH1_EGF-like"/>
</dbReference>
<feature type="domain" description="EGF-like" evidence="7">
    <location>
        <begin position="119"/>
        <end position="158"/>
    </location>
</feature>
<dbReference type="SMART" id="SM00186">
    <property type="entry name" value="FBG"/>
    <property type="match status" value="1"/>
</dbReference>
<dbReference type="SMART" id="SM00181">
    <property type="entry name" value="EGF"/>
    <property type="match status" value="2"/>
</dbReference>
<dbReference type="CDD" id="cd00054">
    <property type="entry name" value="EGF_CA"/>
    <property type="match status" value="1"/>
</dbReference>